<dbReference type="EMBL" id="ML977197">
    <property type="protein sequence ID" value="KAF1981524.1"/>
    <property type="molecule type" value="Genomic_DNA"/>
</dbReference>
<evidence type="ECO:0000256" key="1">
    <source>
        <dbReference type="ARBA" id="ARBA00022801"/>
    </source>
</evidence>
<feature type="compositionally biased region" description="Low complexity" evidence="2">
    <location>
        <begin position="753"/>
        <end position="762"/>
    </location>
</feature>
<feature type="region of interest" description="Disordered" evidence="2">
    <location>
        <begin position="295"/>
        <end position="331"/>
    </location>
</feature>
<keyword evidence="1 4" id="KW-0378">Hydrolase</keyword>
<dbReference type="AlphaFoldDB" id="A0A6G1GL30"/>
<dbReference type="GO" id="GO:0016787">
    <property type="term" value="F:hydrolase activity"/>
    <property type="evidence" value="ECO:0007669"/>
    <property type="project" value="UniProtKB-KW"/>
</dbReference>
<dbReference type="InterPro" id="IPR029058">
    <property type="entry name" value="AB_hydrolase_fold"/>
</dbReference>
<feature type="compositionally biased region" description="Basic and acidic residues" evidence="2">
    <location>
        <begin position="295"/>
        <end position="304"/>
    </location>
</feature>
<gene>
    <name evidence="4" type="ORF">K402DRAFT_398401</name>
</gene>
<feature type="region of interest" description="Disordered" evidence="2">
    <location>
        <begin position="830"/>
        <end position="897"/>
    </location>
</feature>
<feature type="compositionally biased region" description="Polar residues" evidence="2">
    <location>
        <begin position="792"/>
        <end position="801"/>
    </location>
</feature>
<dbReference type="Pfam" id="PF07859">
    <property type="entry name" value="Abhydrolase_3"/>
    <property type="match status" value="1"/>
</dbReference>
<protein>
    <submittedName>
        <fullName evidence="4">Alpha/beta-hydrolase</fullName>
    </submittedName>
</protein>
<dbReference type="PANTHER" id="PTHR48081:SF19">
    <property type="entry name" value="AB HYDROLASE SUPERFAMILY PROTEIN C4A8.06C"/>
    <property type="match status" value="1"/>
</dbReference>
<dbReference type="Proteomes" id="UP000800041">
    <property type="component" value="Unassembled WGS sequence"/>
</dbReference>
<evidence type="ECO:0000313" key="4">
    <source>
        <dbReference type="EMBL" id="KAF1981524.1"/>
    </source>
</evidence>
<dbReference type="InterPro" id="IPR013094">
    <property type="entry name" value="AB_hydrolase_3"/>
</dbReference>
<feature type="domain" description="Alpha/beta hydrolase fold-3" evidence="3">
    <location>
        <begin position="147"/>
        <end position="260"/>
    </location>
</feature>
<evidence type="ECO:0000313" key="5">
    <source>
        <dbReference type="Proteomes" id="UP000800041"/>
    </source>
</evidence>
<feature type="region of interest" description="Disordered" evidence="2">
    <location>
        <begin position="687"/>
        <end position="807"/>
    </location>
</feature>
<evidence type="ECO:0000256" key="2">
    <source>
        <dbReference type="SAM" id="MobiDB-lite"/>
    </source>
</evidence>
<evidence type="ECO:0000259" key="3">
    <source>
        <dbReference type="Pfam" id="PF07859"/>
    </source>
</evidence>
<feature type="compositionally biased region" description="Basic and acidic residues" evidence="2">
    <location>
        <begin position="877"/>
        <end position="888"/>
    </location>
</feature>
<feature type="region of interest" description="Disordered" evidence="2">
    <location>
        <begin position="635"/>
        <end position="673"/>
    </location>
</feature>
<sequence length="897" mass="97868">MVLNTLTVGAAVTPTVIATSITHYLNRKPLHQKPTAHLSYHEGLNLVRRFIIHSAYHTVEELQAFTAQWVPVPHWVRVDTIEITQDYLTRAANHISEQLGPEGVELVGGKHWWQWRRQKSPLKAEWIEMRKDHAERKKTGDRGHRVILYIHGGAYYFGSNDEHRYQMQRHARKLKAKLLTPEYRLAPEFPFPCGLHDSLAAYLYLLEHHHPNEILLAGDSAGGGMCMALMLVLRDQGLPLPAGGMLLSPWVDLTHSFPSVAGDGAFDYIPSNGFVHRPSRAWPPPNSDDLESFAEEARKAEQARNHKKPQNPDEPEMPMISVAPPSGSTAPPVIPASLSETTKHYGPNLTINIDGKEIEIKDQIQLYAANHLLTYPLVSPVMAASLGGLPPLLIQTGGGELLCDEQVYLAHKAAHPTKYPPPKHVYASHPGRAAEIEAEMAKYPPTDVQLQVWDDLCHVAHTLSWTRPAKYMYRSVAQFGAWALARSQNRAIDILVDDSVSDISSGGSDTDSTADDSPLDKVQTDANLGYLPSFAPIAAGMAVGKAGDPLPPFADHMIRQRVDRHGDIRPLPPVDELPAMLMPVEQIGIIKEGPVRKWLDTQKKWSKLFGKERENVQATRLKEIREGYVGFSDLNGGLESPPPTALAGRRRLGKEEVGPKKPGRSWGMSMWSGWGMSHDKNTIRREKAAPKTPDIESVVPREAEASASPRETSRAATPSEKGRPGLASSPSRYRSVTDEGQAGTPLSGASTPSGVRSGRSSLAGGGAGGHTRGNSMIYSLPEEEGTGLVVPKSNSSSTRPTSDGIAFPFKLKVGDGEQNAEGRSLNASLLTLPGTPGLEQNAETGASEETGEEKNINGHENGNGKAIEPTSEADATNGEKRTVERPGVERFVTAPEF</sequence>
<keyword evidence="5" id="KW-1185">Reference proteome</keyword>
<reference evidence="4" key="1">
    <citation type="journal article" date="2020" name="Stud. Mycol.">
        <title>101 Dothideomycetes genomes: a test case for predicting lifestyles and emergence of pathogens.</title>
        <authorList>
            <person name="Haridas S."/>
            <person name="Albert R."/>
            <person name="Binder M."/>
            <person name="Bloem J."/>
            <person name="Labutti K."/>
            <person name="Salamov A."/>
            <person name="Andreopoulos B."/>
            <person name="Baker S."/>
            <person name="Barry K."/>
            <person name="Bills G."/>
            <person name="Bluhm B."/>
            <person name="Cannon C."/>
            <person name="Castanera R."/>
            <person name="Culley D."/>
            <person name="Daum C."/>
            <person name="Ezra D."/>
            <person name="Gonzalez J."/>
            <person name="Henrissat B."/>
            <person name="Kuo A."/>
            <person name="Liang C."/>
            <person name="Lipzen A."/>
            <person name="Lutzoni F."/>
            <person name="Magnuson J."/>
            <person name="Mondo S."/>
            <person name="Nolan M."/>
            <person name="Ohm R."/>
            <person name="Pangilinan J."/>
            <person name="Park H.-J."/>
            <person name="Ramirez L."/>
            <person name="Alfaro M."/>
            <person name="Sun H."/>
            <person name="Tritt A."/>
            <person name="Yoshinaga Y."/>
            <person name="Zwiers L.-H."/>
            <person name="Turgeon B."/>
            <person name="Goodwin S."/>
            <person name="Spatafora J."/>
            <person name="Crous P."/>
            <person name="Grigoriev I."/>
        </authorList>
    </citation>
    <scope>NUCLEOTIDE SEQUENCE</scope>
    <source>
        <strain evidence="4">CBS 113979</strain>
    </source>
</reference>
<organism evidence="4 5">
    <name type="scientific">Aulographum hederae CBS 113979</name>
    <dbReference type="NCBI Taxonomy" id="1176131"/>
    <lineage>
        <taxon>Eukaryota</taxon>
        <taxon>Fungi</taxon>
        <taxon>Dikarya</taxon>
        <taxon>Ascomycota</taxon>
        <taxon>Pezizomycotina</taxon>
        <taxon>Dothideomycetes</taxon>
        <taxon>Pleosporomycetidae</taxon>
        <taxon>Aulographales</taxon>
        <taxon>Aulographaceae</taxon>
    </lineage>
</organism>
<dbReference type="PANTHER" id="PTHR48081">
    <property type="entry name" value="AB HYDROLASE SUPERFAMILY PROTEIN C4A8.06C"/>
    <property type="match status" value="1"/>
</dbReference>
<dbReference type="Gene3D" id="3.40.50.1820">
    <property type="entry name" value="alpha/beta hydrolase"/>
    <property type="match status" value="1"/>
</dbReference>
<dbReference type="SUPFAM" id="SSF53474">
    <property type="entry name" value="alpha/beta-Hydrolases"/>
    <property type="match status" value="1"/>
</dbReference>
<proteinExistence type="predicted"/>
<dbReference type="InterPro" id="IPR050300">
    <property type="entry name" value="GDXG_lipolytic_enzyme"/>
</dbReference>
<dbReference type="OrthoDB" id="2336090at2759"/>
<accession>A0A6G1GL30</accession>
<name>A0A6G1GL30_9PEZI</name>